<organism evidence="1 2">
    <name type="scientific">Dryococelus australis</name>
    <dbReference type="NCBI Taxonomy" id="614101"/>
    <lineage>
        <taxon>Eukaryota</taxon>
        <taxon>Metazoa</taxon>
        <taxon>Ecdysozoa</taxon>
        <taxon>Arthropoda</taxon>
        <taxon>Hexapoda</taxon>
        <taxon>Insecta</taxon>
        <taxon>Pterygota</taxon>
        <taxon>Neoptera</taxon>
        <taxon>Polyneoptera</taxon>
        <taxon>Phasmatodea</taxon>
        <taxon>Verophasmatodea</taxon>
        <taxon>Anareolatae</taxon>
        <taxon>Phasmatidae</taxon>
        <taxon>Eurycanthinae</taxon>
        <taxon>Dryococelus</taxon>
    </lineage>
</organism>
<sequence length="608" mass="69563">MAMMILNKTEDHTTFIQVALNQGFQKCSFYREQPIPSSKPTSEVEVAKALCLVHIHADLAEQTEQETRTANQKPPSLSVRVTQKSLNPGQAVDVCAGFVCGITFSYFIGRHLRYSRSEIRNRDDEEQNLKLRHCHVLTTILLLDEGQNCGQYRRDRIKHDRFTCNAFCNDNRQRIKFIFTNVFKTTTDFRLQAIELANPRGYIFHVRINSARDKASAKLTTVGTAACSETVRKIFSVRQKFTYAEISCVAKTNGGARIMPKYLVSNSRNKMQRRSYAALANCLRTASKTRRIGTSMTFAGSVAVGCREDTGYATAKCRHDVNLRQLNVATILGMRWLDFAKIPGLWRLDIVMVLGLWQSDVSDEQQRVNFRRFALTSVRDESNFLKNILFTNETTFTTMGAHLVWHVKHQRQWSFNVGCGIRPYRHFWTTYRSTCIVICASSMTIVLRILLLAVRQVLNETFPYRRLGRSGVVRWSAHSSDITPLDILLWGALEDRVFNMIPTTPDGMQERIVAACRGITPETLQATRRALHVAFTHATYLLMSDLYSHYPSSFHCAASISQILHRAFSSIKVTLRYYRKRYSQDKLRQVLLAYSCECSSTAPCYRHT</sequence>
<protein>
    <submittedName>
        <fullName evidence="1">Uncharacterized protein</fullName>
    </submittedName>
</protein>
<dbReference type="PANTHER" id="PTHR47326">
    <property type="entry name" value="TRANSPOSABLE ELEMENT TC3 TRANSPOSASE-LIKE PROTEIN"/>
    <property type="match status" value="1"/>
</dbReference>
<reference evidence="1 2" key="1">
    <citation type="submission" date="2023-02" db="EMBL/GenBank/DDBJ databases">
        <title>LHISI_Scaffold_Assembly.</title>
        <authorList>
            <person name="Stuart O.P."/>
            <person name="Cleave R."/>
            <person name="Magrath M.J.L."/>
            <person name="Mikheyev A.S."/>
        </authorList>
    </citation>
    <scope>NUCLEOTIDE SEQUENCE [LARGE SCALE GENOMIC DNA]</scope>
    <source>
        <strain evidence="1">Daus_M_001</strain>
        <tissue evidence="1">Leg muscle</tissue>
    </source>
</reference>
<gene>
    <name evidence="1" type="ORF">PR048_018343</name>
</gene>
<dbReference type="Proteomes" id="UP001159363">
    <property type="component" value="Chromosome 5"/>
</dbReference>
<evidence type="ECO:0000313" key="1">
    <source>
        <dbReference type="EMBL" id="KAJ8881857.1"/>
    </source>
</evidence>
<keyword evidence="2" id="KW-1185">Reference proteome</keyword>
<comment type="caution">
    <text evidence="1">The sequence shown here is derived from an EMBL/GenBank/DDBJ whole genome shotgun (WGS) entry which is preliminary data.</text>
</comment>
<evidence type="ECO:0000313" key="2">
    <source>
        <dbReference type="Proteomes" id="UP001159363"/>
    </source>
</evidence>
<accession>A0ABQ9HC71</accession>
<dbReference type="PANTHER" id="PTHR47326:SF1">
    <property type="entry name" value="HTH PSQ-TYPE DOMAIN-CONTAINING PROTEIN"/>
    <property type="match status" value="1"/>
</dbReference>
<dbReference type="EMBL" id="JARBHB010000006">
    <property type="protein sequence ID" value="KAJ8881857.1"/>
    <property type="molecule type" value="Genomic_DNA"/>
</dbReference>
<name>A0ABQ9HC71_9NEOP</name>
<proteinExistence type="predicted"/>
<dbReference type="Gene3D" id="3.30.420.10">
    <property type="entry name" value="Ribonuclease H-like superfamily/Ribonuclease H"/>
    <property type="match status" value="1"/>
</dbReference>
<dbReference type="InterPro" id="IPR036397">
    <property type="entry name" value="RNaseH_sf"/>
</dbReference>